<evidence type="ECO:0000256" key="2">
    <source>
        <dbReference type="ARBA" id="ARBA00024341"/>
    </source>
</evidence>
<dbReference type="PANTHER" id="PTHR32295">
    <property type="entry name" value="IQ-DOMAIN 5-RELATED"/>
    <property type="match status" value="1"/>
</dbReference>
<keyword evidence="1" id="KW-0112">Calmodulin-binding</keyword>
<evidence type="ECO:0000259" key="5">
    <source>
        <dbReference type="Pfam" id="PF13178"/>
    </source>
</evidence>
<name>A0A9Q1QJU0_9CARY</name>
<dbReference type="OrthoDB" id="1704267at2759"/>
<reference evidence="6" key="1">
    <citation type="submission" date="2022-04" db="EMBL/GenBank/DDBJ databases">
        <title>Carnegiea gigantea Genome sequencing and assembly v2.</title>
        <authorList>
            <person name="Copetti D."/>
            <person name="Sanderson M.J."/>
            <person name="Burquez A."/>
            <person name="Wojciechowski M.F."/>
        </authorList>
    </citation>
    <scope>NUCLEOTIDE SEQUENCE</scope>
    <source>
        <strain evidence="6">SGP5-SGP5p</strain>
        <tissue evidence="6">Aerial part</tissue>
    </source>
</reference>
<dbReference type="Proteomes" id="UP001153076">
    <property type="component" value="Unassembled WGS sequence"/>
</dbReference>
<comment type="subunit">
    <text evidence="3">Binds to multiple calmodulin (CaM) in the presence of Ca(2+) and CaM-like proteins.</text>
</comment>
<dbReference type="Pfam" id="PF00612">
    <property type="entry name" value="IQ"/>
    <property type="match status" value="2"/>
</dbReference>
<dbReference type="GO" id="GO:0005516">
    <property type="term" value="F:calmodulin binding"/>
    <property type="evidence" value="ECO:0007669"/>
    <property type="project" value="UniProtKB-KW"/>
</dbReference>
<dbReference type="InterPro" id="IPR025064">
    <property type="entry name" value="DUF4005"/>
</dbReference>
<evidence type="ECO:0000256" key="3">
    <source>
        <dbReference type="ARBA" id="ARBA00024378"/>
    </source>
</evidence>
<dbReference type="SMART" id="SM00015">
    <property type="entry name" value="IQ"/>
    <property type="match status" value="2"/>
</dbReference>
<evidence type="ECO:0000313" key="7">
    <source>
        <dbReference type="Proteomes" id="UP001153076"/>
    </source>
</evidence>
<dbReference type="Pfam" id="PF13178">
    <property type="entry name" value="DUF4005"/>
    <property type="match status" value="1"/>
</dbReference>
<evidence type="ECO:0000313" key="6">
    <source>
        <dbReference type="EMBL" id="KAJ8444479.1"/>
    </source>
</evidence>
<protein>
    <recommendedName>
        <fullName evidence="5">DUF4005 domain-containing protein</fullName>
    </recommendedName>
</protein>
<organism evidence="6 7">
    <name type="scientific">Carnegiea gigantea</name>
    <dbReference type="NCBI Taxonomy" id="171969"/>
    <lineage>
        <taxon>Eukaryota</taxon>
        <taxon>Viridiplantae</taxon>
        <taxon>Streptophyta</taxon>
        <taxon>Embryophyta</taxon>
        <taxon>Tracheophyta</taxon>
        <taxon>Spermatophyta</taxon>
        <taxon>Magnoliopsida</taxon>
        <taxon>eudicotyledons</taxon>
        <taxon>Gunneridae</taxon>
        <taxon>Pentapetalae</taxon>
        <taxon>Caryophyllales</taxon>
        <taxon>Cactineae</taxon>
        <taxon>Cactaceae</taxon>
        <taxon>Cactoideae</taxon>
        <taxon>Echinocereeae</taxon>
        <taxon>Carnegiea</taxon>
    </lineage>
</organism>
<dbReference type="PROSITE" id="PS50096">
    <property type="entry name" value="IQ"/>
    <property type="match status" value="2"/>
</dbReference>
<accession>A0A9Q1QJU0</accession>
<comment type="caution">
    <text evidence="6">The sequence shown here is derived from an EMBL/GenBank/DDBJ whole genome shotgun (WGS) entry which is preliminary data.</text>
</comment>
<dbReference type="AlphaFoldDB" id="A0A9Q1QJU0"/>
<feature type="compositionally biased region" description="Polar residues" evidence="4">
    <location>
        <begin position="15"/>
        <end position="39"/>
    </location>
</feature>
<feature type="region of interest" description="Disordered" evidence="4">
    <location>
        <begin position="9"/>
        <end position="47"/>
    </location>
</feature>
<sequence>MGRATRWFKGIFGIKTQTQTQKDPTITPSNSGRQKTPTSGDPAMHSSRLYNNPATIPPNITAAEAAWLKSYYSETSQQEQSKRAIAVAAATAAAADAAVAAAHAAVAVVRLTSRGRTSVLAAGCGAGGDGGMEKWAAAIKIQTAFRGYLARKALRALKGLVKVQALVRGFLVRKQAKATLHGIQALIRAQATVSSKRGDAHITNYSAYYHHHPQILRARRSMEIFDGRSEQEASIHNRRSSASFESRTISPIIEDVPKIVEVDPVQSGSRDHDPFYPPHLSMPSFQHYRPNKDQWGSTGHESRFSTAHSTPRFMNSSGQYPDPGTPCRSVWGDSNYLSRHYGNYHNAHPNYMAKTESFWAKVRSQSAPKQRPETGPKKKVSLNEVIQSRNSLSGGGMQRTCSRVQEAINFKNVVMGKLETSHEFAKEPQRHHLCKN</sequence>
<dbReference type="EMBL" id="JAKOGI010000097">
    <property type="protein sequence ID" value="KAJ8444479.1"/>
    <property type="molecule type" value="Genomic_DNA"/>
</dbReference>
<keyword evidence="7" id="KW-1185">Reference proteome</keyword>
<dbReference type="PANTHER" id="PTHR32295:SF10">
    <property type="entry name" value="PROTEIN IQ-DOMAIN 25"/>
    <property type="match status" value="1"/>
</dbReference>
<gene>
    <name evidence="6" type="ORF">Cgig2_024043</name>
</gene>
<comment type="similarity">
    <text evidence="2">Belongs to the IQD family.</text>
</comment>
<dbReference type="CDD" id="cd23767">
    <property type="entry name" value="IQCD"/>
    <property type="match status" value="1"/>
</dbReference>
<evidence type="ECO:0000256" key="4">
    <source>
        <dbReference type="SAM" id="MobiDB-lite"/>
    </source>
</evidence>
<dbReference type="InterPro" id="IPR000048">
    <property type="entry name" value="IQ_motif_EF-hand-BS"/>
</dbReference>
<proteinExistence type="inferred from homology"/>
<dbReference type="Gene3D" id="1.20.5.190">
    <property type="match status" value="1"/>
</dbReference>
<evidence type="ECO:0000256" key="1">
    <source>
        <dbReference type="ARBA" id="ARBA00022860"/>
    </source>
</evidence>
<feature type="domain" description="DUF4005" evidence="5">
    <location>
        <begin position="324"/>
        <end position="393"/>
    </location>
</feature>